<dbReference type="Pfam" id="PF13946">
    <property type="entry name" value="DUF4214"/>
    <property type="match status" value="1"/>
</dbReference>
<feature type="coiled-coil region" evidence="1">
    <location>
        <begin position="186"/>
        <end position="273"/>
    </location>
</feature>
<dbReference type="Gene3D" id="1.20.120.20">
    <property type="entry name" value="Apolipoprotein"/>
    <property type="match status" value="1"/>
</dbReference>
<dbReference type="Proteomes" id="UP000199227">
    <property type="component" value="Unassembled WGS sequence"/>
</dbReference>
<dbReference type="GO" id="GO:0008168">
    <property type="term" value="F:methyltransferase activity"/>
    <property type="evidence" value="ECO:0007669"/>
    <property type="project" value="UniProtKB-KW"/>
</dbReference>
<dbReference type="RefSeq" id="WP_092909778.1">
    <property type="nucleotide sequence ID" value="NZ_FOXB01000001.1"/>
</dbReference>
<feature type="domain" description="DUF4214" evidence="2">
    <location>
        <begin position="69"/>
        <end position="119"/>
    </location>
</feature>
<dbReference type="EMBL" id="FOXB01000001">
    <property type="protein sequence ID" value="SFO87887.1"/>
    <property type="molecule type" value="Genomic_DNA"/>
</dbReference>
<proteinExistence type="predicted"/>
<organism evidence="3 4">
    <name type="scientific">Hydrogenimonas thermophila</name>
    <dbReference type="NCBI Taxonomy" id="223786"/>
    <lineage>
        <taxon>Bacteria</taxon>
        <taxon>Pseudomonadati</taxon>
        <taxon>Campylobacterota</taxon>
        <taxon>Epsilonproteobacteria</taxon>
        <taxon>Campylobacterales</taxon>
        <taxon>Hydrogenimonadaceae</taxon>
        <taxon>Hydrogenimonas</taxon>
    </lineage>
</organism>
<reference evidence="3 4" key="1">
    <citation type="submission" date="2016-10" db="EMBL/GenBank/DDBJ databases">
        <authorList>
            <person name="de Groot N.N."/>
        </authorList>
    </citation>
    <scope>NUCLEOTIDE SEQUENCE [LARGE SCALE GENOMIC DNA]</scope>
    <source>
        <strain evidence="3 4">EP1-55-1</strain>
    </source>
</reference>
<evidence type="ECO:0000256" key="1">
    <source>
        <dbReference type="SAM" id="Coils"/>
    </source>
</evidence>
<accession>A0A1I5KSB5</accession>
<dbReference type="PANTHER" id="PTHR43861">
    <property type="entry name" value="TRANS-ACONITATE 2-METHYLTRANSFERASE-RELATED"/>
    <property type="match status" value="1"/>
</dbReference>
<gene>
    <name evidence="3" type="ORF">SAMN05216234_10163</name>
</gene>
<evidence type="ECO:0000259" key="2">
    <source>
        <dbReference type="Pfam" id="PF13946"/>
    </source>
</evidence>
<sequence>MNKMKIDNSIESLMNKIKHDVEKRKNIINTYKNKRNTNLVFTPQKNIINKRDIPFVYKDIYEYSDFTKFQDIEFIKNLYKGILRREVDSNGLEYYLKLLRSGDKSKSEIVSLIRYSKEGRRKNIKILGSKKRFFQAVLYKVPLIGYMSKIFITICTLPRLLKRLNSYESYIAQESIINYKNDLLLETALHQKTEELEEKLDEKVKELEEKLDEKVKELEEKLDEKVKELEEKLDKKVEEKDFELYLETVYSIKEYMRNSQKKLQDLINEAEKRLPREILNEKELLTIVREKKHKYDSFYVEFEDKFRGSREDIKQRVKVYLPYIEKLLVKSKENIKILDIGCGRGEWIELLTENGYSAKGIDINRVMVDRSKKLGLDVLEADAIEYLQTLKNESLTVVTGFHIIEHLSFDILMKLFEESYRVLKKGGMIIFETPNPENIIVGACNFYIDPTHKNPIPPVTSKFIAEKCNFKDVKIKYLNGNFGVNFTDKFIDNQFGSQLDYAVIAYK</sequence>
<dbReference type="SUPFAM" id="SSF53335">
    <property type="entry name" value="S-adenosyl-L-methionine-dependent methyltransferases"/>
    <property type="match status" value="1"/>
</dbReference>
<evidence type="ECO:0000313" key="3">
    <source>
        <dbReference type="EMBL" id="SFO87887.1"/>
    </source>
</evidence>
<dbReference type="Gene3D" id="3.40.50.150">
    <property type="entry name" value="Vaccinia Virus protein VP39"/>
    <property type="match status" value="1"/>
</dbReference>
<dbReference type="CDD" id="cd02440">
    <property type="entry name" value="AdoMet_MTases"/>
    <property type="match status" value="1"/>
</dbReference>
<dbReference type="InterPro" id="IPR029063">
    <property type="entry name" value="SAM-dependent_MTases_sf"/>
</dbReference>
<dbReference type="STRING" id="223786.SAMN05216234_10163"/>
<dbReference type="InterPro" id="IPR025282">
    <property type="entry name" value="DUF4214"/>
</dbReference>
<dbReference type="Pfam" id="PF13489">
    <property type="entry name" value="Methyltransf_23"/>
    <property type="match status" value="1"/>
</dbReference>
<dbReference type="GO" id="GO:0032259">
    <property type="term" value="P:methylation"/>
    <property type="evidence" value="ECO:0007669"/>
    <property type="project" value="UniProtKB-KW"/>
</dbReference>
<dbReference type="OrthoDB" id="9781225at2"/>
<keyword evidence="3" id="KW-0808">Transferase</keyword>
<keyword evidence="3" id="KW-0489">Methyltransferase</keyword>
<name>A0A1I5KSB5_9BACT</name>
<evidence type="ECO:0000313" key="4">
    <source>
        <dbReference type="Proteomes" id="UP000199227"/>
    </source>
</evidence>
<protein>
    <submittedName>
        <fullName evidence="3">O-antigen chain-terminating methyltransferase</fullName>
    </submittedName>
</protein>
<dbReference type="AlphaFoldDB" id="A0A1I5KSB5"/>
<keyword evidence="4" id="KW-1185">Reference proteome</keyword>
<keyword evidence="1" id="KW-0175">Coiled coil</keyword>